<evidence type="ECO:0000256" key="5">
    <source>
        <dbReference type="SAM" id="MobiDB-lite"/>
    </source>
</evidence>
<dbReference type="InterPro" id="IPR015943">
    <property type="entry name" value="WD40/YVTN_repeat-like_dom_sf"/>
</dbReference>
<feature type="compositionally biased region" description="Low complexity" evidence="5">
    <location>
        <begin position="96"/>
        <end position="108"/>
    </location>
</feature>
<dbReference type="Gene3D" id="2.130.10.10">
    <property type="entry name" value="YVTN repeat-like/Quinoprotein amine dehydrogenase"/>
    <property type="match status" value="2"/>
</dbReference>
<feature type="compositionally biased region" description="Polar residues" evidence="5">
    <location>
        <begin position="696"/>
        <end position="709"/>
    </location>
</feature>
<evidence type="ECO:0000256" key="1">
    <source>
        <dbReference type="ARBA" id="ARBA00004906"/>
    </source>
</evidence>
<dbReference type="EMBL" id="JTDY01001524">
    <property type="protein sequence ID" value="KOB73654.1"/>
    <property type="molecule type" value="Genomic_DNA"/>
</dbReference>
<dbReference type="STRING" id="104452.A0A0L7LE62"/>
<feature type="repeat" description="WD" evidence="4">
    <location>
        <begin position="200"/>
        <end position="235"/>
    </location>
</feature>
<dbReference type="InterPro" id="IPR001680">
    <property type="entry name" value="WD40_rpt"/>
</dbReference>
<dbReference type="GO" id="GO:0007095">
    <property type="term" value="P:mitotic G2 DNA damage checkpoint signaling"/>
    <property type="evidence" value="ECO:0007669"/>
    <property type="project" value="TreeGrafter"/>
</dbReference>
<dbReference type="PROSITE" id="PS50294">
    <property type="entry name" value="WD_REPEATS_REGION"/>
    <property type="match status" value="2"/>
</dbReference>
<keyword evidence="2" id="KW-0833">Ubl conjugation pathway</keyword>
<name>A0A0L7LE62_OPEBR</name>
<dbReference type="SUPFAM" id="SSF50978">
    <property type="entry name" value="WD40 repeat-like"/>
    <property type="match status" value="1"/>
</dbReference>
<dbReference type="AlphaFoldDB" id="A0A0L7LE62"/>
<dbReference type="Proteomes" id="UP000037510">
    <property type="component" value="Unassembled WGS sequence"/>
</dbReference>
<feature type="repeat" description="WD" evidence="4">
    <location>
        <begin position="271"/>
        <end position="312"/>
    </location>
</feature>
<feature type="region of interest" description="Disordered" evidence="5">
    <location>
        <begin position="694"/>
        <end position="719"/>
    </location>
</feature>
<dbReference type="GO" id="GO:0043161">
    <property type="term" value="P:proteasome-mediated ubiquitin-dependent protein catabolic process"/>
    <property type="evidence" value="ECO:0007669"/>
    <property type="project" value="TreeGrafter"/>
</dbReference>
<evidence type="ECO:0000313" key="7">
    <source>
        <dbReference type="Proteomes" id="UP000037510"/>
    </source>
</evidence>
<dbReference type="Pfam" id="PF00400">
    <property type="entry name" value="WD40"/>
    <property type="match status" value="4"/>
</dbReference>
<feature type="compositionally biased region" description="Polar residues" evidence="5">
    <location>
        <begin position="481"/>
        <end position="497"/>
    </location>
</feature>
<organism evidence="6 7">
    <name type="scientific">Operophtera brumata</name>
    <name type="common">Winter moth</name>
    <name type="synonym">Phalaena brumata</name>
    <dbReference type="NCBI Taxonomy" id="104452"/>
    <lineage>
        <taxon>Eukaryota</taxon>
        <taxon>Metazoa</taxon>
        <taxon>Ecdysozoa</taxon>
        <taxon>Arthropoda</taxon>
        <taxon>Hexapoda</taxon>
        <taxon>Insecta</taxon>
        <taxon>Pterygota</taxon>
        <taxon>Neoptera</taxon>
        <taxon>Endopterygota</taxon>
        <taxon>Lepidoptera</taxon>
        <taxon>Glossata</taxon>
        <taxon>Ditrysia</taxon>
        <taxon>Geometroidea</taxon>
        <taxon>Geometridae</taxon>
        <taxon>Larentiinae</taxon>
        <taxon>Operophtera</taxon>
    </lineage>
</organism>
<evidence type="ECO:0000256" key="2">
    <source>
        <dbReference type="ARBA" id="ARBA00022786"/>
    </source>
</evidence>
<protein>
    <submittedName>
        <fullName evidence="6">Protein lethal(2)denticleless</fullName>
    </submittedName>
</protein>
<dbReference type="GO" id="GO:0005634">
    <property type="term" value="C:nucleus"/>
    <property type="evidence" value="ECO:0007669"/>
    <property type="project" value="TreeGrafter"/>
</dbReference>
<reference evidence="6 7" key="1">
    <citation type="journal article" date="2015" name="Genome Biol. Evol.">
        <title>The genome of winter moth (Operophtera brumata) provides a genomic perspective on sexual dimorphism and phenology.</title>
        <authorList>
            <person name="Derks M.F."/>
            <person name="Smit S."/>
            <person name="Salis L."/>
            <person name="Schijlen E."/>
            <person name="Bossers A."/>
            <person name="Mateman C."/>
            <person name="Pijl A.S."/>
            <person name="de Ridder D."/>
            <person name="Groenen M.A."/>
            <person name="Visser M.E."/>
            <person name="Megens H.J."/>
        </authorList>
    </citation>
    <scope>NUCLEOTIDE SEQUENCE [LARGE SCALE GENOMIC DNA]</scope>
    <source>
        <strain evidence="6">WM2013NL</strain>
        <tissue evidence="6">Head and thorax</tissue>
    </source>
</reference>
<evidence type="ECO:0000256" key="3">
    <source>
        <dbReference type="ARBA" id="ARBA00038344"/>
    </source>
</evidence>
<evidence type="ECO:0000256" key="4">
    <source>
        <dbReference type="PROSITE-ProRule" id="PRU00221"/>
    </source>
</evidence>
<dbReference type="GO" id="GO:0030674">
    <property type="term" value="F:protein-macromolecule adaptor activity"/>
    <property type="evidence" value="ECO:0007669"/>
    <property type="project" value="TreeGrafter"/>
</dbReference>
<feature type="region of interest" description="Disordered" evidence="5">
    <location>
        <begin position="90"/>
        <end position="117"/>
    </location>
</feature>
<gene>
    <name evidence="6" type="ORF">OBRU01_10408</name>
</gene>
<dbReference type="InterPro" id="IPR036322">
    <property type="entry name" value="WD40_repeat_dom_sf"/>
</dbReference>
<comment type="caution">
    <text evidence="6">The sequence shown here is derived from an EMBL/GenBank/DDBJ whole genome shotgun (WGS) entry which is preliminary data.</text>
</comment>
<feature type="region of interest" description="Disordered" evidence="5">
    <location>
        <begin position="472"/>
        <end position="532"/>
    </location>
</feature>
<dbReference type="PANTHER" id="PTHR22852">
    <property type="entry name" value="LETHAL 2 DENTICLELESS PROTEIN RETINOIC ACID-REGULATED NUCLEAR MATRIX-ASSOCIATED PROTEIN"/>
    <property type="match status" value="1"/>
</dbReference>
<evidence type="ECO:0000313" key="6">
    <source>
        <dbReference type="EMBL" id="KOB73654.1"/>
    </source>
</evidence>
<dbReference type="SMART" id="SM00320">
    <property type="entry name" value="WD40"/>
    <property type="match status" value="4"/>
</dbReference>
<dbReference type="PROSITE" id="PS50082">
    <property type="entry name" value="WD_REPEATS_2"/>
    <property type="match status" value="2"/>
</dbReference>
<comment type="similarity">
    <text evidence="3">Belongs to the WD repeat cdt2 family.</text>
</comment>
<dbReference type="InterPro" id="IPR051865">
    <property type="entry name" value="WD-repeat_CDT2_adapter"/>
</dbReference>
<keyword evidence="4" id="KW-0853">WD repeat</keyword>
<sequence>MIGIQSLIDRQLGNYCSFNYDNIIKRLVVGADESFYGLQSAGVVPSFDQDPPIFACRFAEAAGYEHILALANEDGRVAIQVQYRTYSSDTSRVASRRQPATSTSSRSPTRMDESPYRCSTVPTAPILRVSLRGGSRLRAHPRARQRGWTSRHTGAVPTHPALSRLARWRGSSATTTQCDHTACLWDAGRGGGAPRRVLVFSHHSRSVKTVAFRPAERAVFATGARDGHILVWDIRAAGSPAVVLKPDNCLMNCHSSFTPKTPGSHGKRPRIEQRAASITGLVFQDDHTLLSCGECDGNIKVWDLRKNYSTYKREPLPKHSIPYCGSSTRNGYTNLIVDKARVRLYASCMDHVIYCFNIATYSASPEQRYVGHENTTFYIKTGLSRDCMYLVSGSSDKNAYVWNVKCSEPVVKLTGHWAEVTCAAWCRRGDAKLVTCSDDARHKIWRIGPERADGVAEYKGRAEAVPRTDLTSLPKWGTLDKTPSSLKRKATTPSSGSAKRLRSQGPSDRRTKRCLTDSMNATGEAHDAETSGKRLKLDSLSTIDEDKLLPAGIKRHISESSPTKCIGDSNDWGYISPKAGTSFMTPTKNYEARNCKVISPKGLRNVSPNKLYRSPEETSPKVRIISFRTPTKDLPNYVMSGEAPHLRLMSPVRKKPDRPNWLIQMGLHKKGKNSETGEKPLGESSIETFVGVKSVAPSSPKENVPTRRSSVSERMPKSTKTPRTLLKYFNVTTKQCSRL</sequence>
<accession>A0A0L7LE62</accession>
<comment type="pathway">
    <text evidence="1">Protein modification; protein ubiquitination.</text>
</comment>
<proteinExistence type="inferred from homology"/>
<keyword evidence="7" id="KW-1185">Reference proteome</keyword>
<dbReference type="PANTHER" id="PTHR22852:SF0">
    <property type="entry name" value="DENTICLELESS PROTEIN HOMOLOG"/>
    <property type="match status" value="1"/>
</dbReference>